<evidence type="ECO:0000256" key="2">
    <source>
        <dbReference type="PROSITE-ProRule" id="PRU00339"/>
    </source>
</evidence>
<name>A0ABS1DSZ3_RUBGE</name>
<dbReference type="CDD" id="cd01949">
    <property type="entry name" value="GGDEF"/>
    <property type="match status" value="1"/>
</dbReference>
<reference evidence="4" key="2">
    <citation type="journal article" date="2020" name="Microorganisms">
        <title>Osmotic Adaptation and Compatible Solute Biosynthesis of Phototrophic Bacteria as Revealed from Genome Analyses.</title>
        <authorList>
            <person name="Imhoff J.F."/>
            <person name="Rahn T."/>
            <person name="Kunzel S."/>
            <person name="Keller A."/>
            <person name="Neulinger S.C."/>
        </authorList>
    </citation>
    <scope>NUCLEOTIDE SEQUENCE</scope>
    <source>
        <strain evidence="4">IM 151</strain>
    </source>
</reference>
<protein>
    <recommendedName>
        <fullName evidence="1">diguanylate cyclase</fullName>
        <ecNumber evidence="1">2.7.7.65</ecNumber>
    </recommendedName>
</protein>
<organism evidence="4 5">
    <name type="scientific">Rubrivivax gelatinosus</name>
    <name type="common">Rhodocyclus gelatinosus</name>
    <name type="synonym">Rhodopseudomonas gelatinosa</name>
    <dbReference type="NCBI Taxonomy" id="28068"/>
    <lineage>
        <taxon>Bacteria</taxon>
        <taxon>Pseudomonadati</taxon>
        <taxon>Pseudomonadota</taxon>
        <taxon>Betaproteobacteria</taxon>
        <taxon>Burkholderiales</taxon>
        <taxon>Sphaerotilaceae</taxon>
        <taxon>Rubrivivax</taxon>
    </lineage>
</organism>
<evidence type="ECO:0000313" key="5">
    <source>
        <dbReference type="Proteomes" id="UP001041814"/>
    </source>
</evidence>
<dbReference type="PROSITE" id="PS50887">
    <property type="entry name" value="GGDEF"/>
    <property type="match status" value="1"/>
</dbReference>
<feature type="domain" description="GGDEF" evidence="3">
    <location>
        <begin position="347"/>
        <end position="479"/>
    </location>
</feature>
<dbReference type="InterPro" id="IPR043128">
    <property type="entry name" value="Rev_trsase/Diguanyl_cyclase"/>
</dbReference>
<dbReference type="InterPro" id="IPR000160">
    <property type="entry name" value="GGDEF_dom"/>
</dbReference>
<dbReference type="PANTHER" id="PTHR45138">
    <property type="entry name" value="REGULATORY COMPONENTS OF SENSORY TRANSDUCTION SYSTEM"/>
    <property type="match status" value="1"/>
</dbReference>
<dbReference type="SMART" id="SM00028">
    <property type="entry name" value="TPR"/>
    <property type="match status" value="6"/>
</dbReference>
<dbReference type="EMBL" id="NRRU01000018">
    <property type="protein sequence ID" value="MBK1712459.1"/>
    <property type="molecule type" value="Genomic_DNA"/>
</dbReference>
<dbReference type="PROSITE" id="PS50005">
    <property type="entry name" value="TPR"/>
    <property type="match status" value="1"/>
</dbReference>
<evidence type="ECO:0000313" key="4">
    <source>
        <dbReference type="EMBL" id="MBK1712459.1"/>
    </source>
</evidence>
<dbReference type="InterPro" id="IPR029787">
    <property type="entry name" value="Nucleotide_cyclase"/>
</dbReference>
<dbReference type="Proteomes" id="UP001041814">
    <property type="component" value="Unassembled WGS sequence"/>
</dbReference>
<evidence type="ECO:0000256" key="1">
    <source>
        <dbReference type="ARBA" id="ARBA00012528"/>
    </source>
</evidence>
<dbReference type="EC" id="2.7.7.65" evidence="1"/>
<dbReference type="SMART" id="SM00267">
    <property type="entry name" value="GGDEF"/>
    <property type="match status" value="1"/>
</dbReference>
<dbReference type="Pfam" id="PF13424">
    <property type="entry name" value="TPR_12"/>
    <property type="match status" value="1"/>
</dbReference>
<dbReference type="InterPro" id="IPR050469">
    <property type="entry name" value="Diguanylate_Cyclase"/>
</dbReference>
<comment type="caution">
    <text evidence="4">The sequence shown here is derived from an EMBL/GenBank/DDBJ whole genome shotgun (WGS) entry which is preliminary data.</text>
</comment>
<dbReference type="PANTHER" id="PTHR45138:SF24">
    <property type="entry name" value="DIGUANYLATE CYCLASE DGCC-RELATED"/>
    <property type="match status" value="1"/>
</dbReference>
<dbReference type="SUPFAM" id="SSF48452">
    <property type="entry name" value="TPR-like"/>
    <property type="match status" value="2"/>
</dbReference>
<keyword evidence="5" id="KW-1185">Reference proteome</keyword>
<sequence length="482" mass="51920">MRGLARARRVRGVALAFCGRHADALAELEAALELVAEDDLLPRCKALRALAIAAEEAGALDTALDWGVRAAEVARALGDPVQLGNTLLSIAVVRSRSGEPEAGLQQYHEVLALYEQAGEQAGCANVLNNMGINCKNLGRHAQALEYLDRAIAIGETEAAAAGACIIAALNRVEPLVALGRRDEALATLRQAIERTVGTGYRSAECHGHVLLGELLAAAGDDAAALAALERAVDLATRLGGRNHVARAHKALWALHKAAGRFEAALVHHEAFHEAERSQFNAESDRKLRSLQVRFDLARAQHDAAMARMESARLTAQTRTDALTGVANRRHLEERLRDEYARALRNGHPLAVAMIDIDDFKRINDRYGHATGDVVLREVASLLRRHCRDIDLVARYGGEEFCVVFVEAAADDALRVCEAMRAAVEAHGWPAIAPGLQVTLSLGLAERDGADGRQALVAAADARLYEAKRHGKNRVVPEVRPAA</sequence>
<proteinExistence type="predicted"/>
<dbReference type="Gene3D" id="3.30.70.270">
    <property type="match status" value="1"/>
</dbReference>
<feature type="repeat" description="TPR" evidence="2">
    <location>
        <begin position="124"/>
        <end position="157"/>
    </location>
</feature>
<dbReference type="InterPro" id="IPR011990">
    <property type="entry name" value="TPR-like_helical_dom_sf"/>
</dbReference>
<dbReference type="Gene3D" id="1.25.40.10">
    <property type="entry name" value="Tetratricopeptide repeat domain"/>
    <property type="match status" value="1"/>
</dbReference>
<dbReference type="InterPro" id="IPR019734">
    <property type="entry name" value="TPR_rpt"/>
</dbReference>
<dbReference type="NCBIfam" id="TIGR00254">
    <property type="entry name" value="GGDEF"/>
    <property type="match status" value="1"/>
</dbReference>
<keyword evidence="2" id="KW-0802">TPR repeat</keyword>
<dbReference type="Pfam" id="PF00990">
    <property type="entry name" value="GGDEF"/>
    <property type="match status" value="1"/>
</dbReference>
<reference evidence="4" key="1">
    <citation type="submission" date="2017-08" db="EMBL/GenBank/DDBJ databases">
        <authorList>
            <person name="Imhoff J.F."/>
            <person name="Rahn T."/>
            <person name="Kuenzel S."/>
            <person name="Neulinger S.C."/>
        </authorList>
    </citation>
    <scope>NUCLEOTIDE SEQUENCE</scope>
    <source>
        <strain evidence="4">IM 151</strain>
    </source>
</reference>
<accession>A0ABS1DSZ3</accession>
<evidence type="ECO:0000259" key="3">
    <source>
        <dbReference type="PROSITE" id="PS50887"/>
    </source>
</evidence>
<dbReference type="SUPFAM" id="SSF55073">
    <property type="entry name" value="Nucleotide cyclase"/>
    <property type="match status" value="1"/>
</dbReference>
<gene>
    <name evidence="4" type="ORF">CKO43_06655</name>
</gene>